<dbReference type="AlphaFoldDB" id="A0A7W5P5X7"/>
<evidence type="ECO:0000313" key="11">
    <source>
        <dbReference type="Proteomes" id="UP000565572"/>
    </source>
</evidence>
<dbReference type="Proteomes" id="UP000565572">
    <property type="component" value="Unassembled WGS sequence"/>
</dbReference>
<gene>
    <name evidence="10" type="ORF">FHX39_000868</name>
</gene>
<dbReference type="PANTHER" id="PTHR30460:SF0">
    <property type="entry name" value="MODERATE CONDUCTANCE MECHANOSENSITIVE CHANNEL YBIO"/>
    <property type="match status" value="1"/>
</dbReference>
<comment type="caution">
    <text evidence="10">The sequence shown here is derived from an EMBL/GenBank/DDBJ whole genome shotgun (WGS) entry which is preliminary data.</text>
</comment>
<keyword evidence="11" id="KW-1185">Reference proteome</keyword>
<evidence type="ECO:0000256" key="4">
    <source>
        <dbReference type="ARBA" id="ARBA00022692"/>
    </source>
</evidence>
<dbReference type="Gene3D" id="2.30.30.60">
    <property type="match status" value="1"/>
</dbReference>
<name>A0A7W5P5X7_9ACTN</name>
<sequence length="216" mass="23310">MPTWFPRTLADAVQFVPLRVAFLIVLALVARAVVNGLIDRAVRRSTGDRKRLRIKALQVLRDSESDVGDGRRDSRIRALGSLARSAVSVVITLVALLMIFSELGFNITSIIAGTSIITVTIAFGLQNVVKDLVSGVFLLVEDQFGVGDYVDMKEASGTVEAIGLRTTTLRDDSGNTWYVRNGELVRVGNYSQGGTGRPPTTDTVQTVRLVEGSAST</sequence>
<comment type="similarity">
    <text evidence="2">Belongs to the MscS (TC 1.A.23) family.</text>
</comment>
<feature type="transmembrane region" description="Helical" evidence="7">
    <location>
        <begin position="20"/>
        <end position="42"/>
    </location>
</feature>
<dbReference type="GO" id="GO:0008381">
    <property type="term" value="F:mechanosensitive monoatomic ion channel activity"/>
    <property type="evidence" value="ECO:0007669"/>
    <property type="project" value="InterPro"/>
</dbReference>
<keyword evidence="6 7" id="KW-0472">Membrane</keyword>
<dbReference type="InterPro" id="IPR010920">
    <property type="entry name" value="LSM_dom_sf"/>
</dbReference>
<keyword evidence="4 7" id="KW-0812">Transmembrane</keyword>
<evidence type="ECO:0000256" key="7">
    <source>
        <dbReference type="SAM" id="Phobius"/>
    </source>
</evidence>
<dbReference type="PANTHER" id="PTHR30460">
    <property type="entry name" value="MODERATE CONDUCTANCE MECHANOSENSITIVE CHANNEL YBIO"/>
    <property type="match status" value="1"/>
</dbReference>
<evidence type="ECO:0000256" key="2">
    <source>
        <dbReference type="ARBA" id="ARBA00008017"/>
    </source>
</evidence>
<evidence type="ECO:0000313" key="10">
    <source>
        <dbReference type="EMBL" id="MBB3325924.1"/>
    </source>
</evidence>
<dbReference type="SUPFAM" id="SSF50182">
    <property type="entry name" value="Sm-like ribonucleoproteins"/>
    <property type="match status" value="1"/>
</dbReference>
<dbReference type="RefSeq" id="WP_183336953.1">
    <property type="nucleotide sequence ID" value="NZ_JACHZG010000001.1"/>
</dbReference>
<protein>
    <submittedName>
        <fullName evidence="10">Small conductance mechanosensitive channel</fullName>
    </submittedName>
</protein>
<feature type="transmembrane region" description="Helical" evidence="7">
    <location>
        <begin position="107"/>
        <end position="125"/>
    </location>
</feature>
<comment type="subcellular location">
    <subcellularLocation>
        <location evidence="1">Cell membrane</location>
        <topology evidence="1">Multi-pass membrane protein</topology>
    </subcellularLocation>
</comment>
<dbReference type="InterPro" id="IPR049142">
    <property type="entry name" value="MS_channel_1st"/>
</dbReference>
<keyword evidence="5 7" id="KW-1133">Transmembrane helix</keyword>
<dbReference type="SUPFAM" id="SSF82861">
    <property type="entry name" value="Mechanosensitive channel protein MscS (YggB), transmembrane region"/>
    <property type="match status" value="1"/>
</dbReference>
<accession>A0A7W5P5X7</accession>
<dbReference type="InterPro" id="IPR011014">
    <property type="entry name" value="MscS_channel_TM-2"/>
</dbReference>
<evidence type="ECO:0000256" key="6">
    <source>
        <dbReference type="ARBA" id="ARBA00023136"/>
    </source>
</evidence>
<dbReference type="InterPro" id="IPR006685">
    <property type="entry name" value="MscS_channel_2nd"/>
</dbReference>
<dbReference type="EMBL" id="JACHZG010000001">
    <property type="protein sequence ID" value="MBB3325924.1"/>
    <property type="molecule type" value="Genomic_DNA"/>
</dbReference>
<dbReference type="Pfam" id="PF21088">
    <property type="entry name" value="MS_channel_1st"/>
    <property type="match status" value="1"/>
</dbReference>
<evidence type="ECO:0000256" key="1">
    <source>
        <dbReference type="ARBA" id="ARBA00004651"/>
    </source>
</evidence>
<dbReference type="FunFam" id="2.30.30.60:FF:000001">
    <property type="entry name" value="MscS Mechanosensitive ion channel"/>
    <property type="match status" value="1"/>
</dbReference>
<evidence type="ECO:0000256" key="3">
    <source>
        <dbReference type="ARBA" id="ARBA00022475"/>
    </source>
</evidence>
<dbReference type="GO" id="GO:0005886">
    <property type="term" value="C:plasma membrane"/>
    <property type="evidence" value="ECO:0007669"/>
    <property type="project" value="UniProtKB-SubCell"/>
</dbReference>
<dbReference type="Gene3D" id="1.10.287.1260">
    <property type="match status" value="1"/>
</dbReference>
<evidence type="ECO:0000259" key="8">
    <source>
        <dbReference type="Pfam" id="PF00924"/>
    </source>
</evidence>
<feature type="transmembrane region" description="Helical" evidence="7">
    <location>
        <begin position="81"/>
        <end position="101"/>
    </location>
</feature>
<reference evidence="10 11" key="1">
    <citation type="submission" date="2020-08" db="EMBL/GenBank/DDBJ databases">
        <title>Sequencing the genomes of 1000 actinobacteria strains.</title>
        <authorList>
            <person name="Klenk H.-P."/>
        </authorList>
    </citation>
    <scope>NUCLEOTIDE SEQUENCE [LARGE SCALE GENOMIC DNA]</scope>
    <source>
        <strain evidence="10 11">DSM 11053</strain>
    </source>
</reference>
<feature type="domain" description="Mechanosensitive ion channel transmembrane helices 2/3" evidence="9">
    <location>
        <begin position="87"/>
        <end position="126"/>
    </location>
</feature>
<organism evidence="10 11">
    <name type="scientific">Microlunatus antarcticus</name>
    <dbReference type="NCBI Taxonomy" id="53388"/>
    <lineage>
        <taxon>Bacteria</taxon>
        <taxon>Bacillati</taxon>
        <taxon>Actinomycetota</taxon>
        <taxon>Actinomycetes</taxon>
        <taxon>Propionibacteriales</taxon>
        <taxon>Propionibacteriaceae</taxon>
        <taxon>Microlunatus</taxon>
    </lineage>
</organism>
<dbReference type="InterPro" id="IPR023408">
    <property type="entry name" value="MscS_beta-dom_sf"/>
</dbReference>
<feature type="domain" description="Mechanosensitive ion channel MscS" evidence="8">
    <location>
        <begin position="127"/>
        <end position="191"/>
    </location>
</feature>
<dbReference type="Pfam" id="PF00924">
    <property type="entry name" value="MS_channel_2nd"/>
    <property type="match status" value="1"/>
</dbReference>
<evidence type="ECO:0000259" key="9">
    <source>
        <dbReference type="Pfam" id="PF21088"/>
    </source>
</evidence>
<evidence type="ECO:0000256" key="5">
    <source>
        <dbReference type="ARBA" id="ARBA00022989"/>
    </source>
</evidence>
<dbReference type="InterPro" id="IPR045276">
    <property type="entry name" value="YbiO_bact"/>
</dbReference>
<keyword evidence="3" id="KW-1003">Cell membrane</keyword>
<proteinExistence type="inferred from homology"/>